<dbReference type="GO" id="GO:0008168">
    <property type="term" value="F:methyltransferase activity"/>
    <property type="evidence" value="ECO:0007669"/>
    <property type="project" value="UniProtKB-KW"/>
</dbReference>
<keyword evidence="8 15" id="KW-0949">S-adenosyl-L-methionine</keyword>
<dbReference type="Pfam" id="PF05148">
    <property type="entry name" value="Methyltransf_8"/>
    <property type="match status" value="1"/>
</dbReference>
<proteinExistence type="inferred from homology"/>
<evidence type="ECO:0000256" key="14">
    <source>
        <dbReference type="ARBA" id="ARBA00062710"/>
    </source>
</evidence>
<evidence type="ECO:0000256" key="9">
    <source>
        <dbReference type="ARBA" id="ARBA00022853"/>
    </source>
</evidence>
<evidence type="ECO:0000256" key="8">
    <source>
        <dbReference type="ARBA" id="ARBA00022691"/>
    </source>
</evidence>
<feature type="compositionally biased region" description="Basic and acidic residues" evidence="16">
    <location>
        <begin position="119"/>
        <end position="137"/>
    </location>
</feature>
<comment type="similarity">
    <text evidence="2 15">Belongs to the methyltransferase superfamily. RRP8 family.</text>
</comment>
<keyword evidence="12 15" id="KW-0539">Nucleus</keyword>
<sequence length="536" mass="60158">MFAEEEWADSPSADGSHQAVVNVVSSAPAKGKAVGQRSLLRTLQTLRSVPEWETVKPFRGSDDDDDEEDASSTPNKRKKKRCKKRKRTSNADKKGEQNGQPDPSETPVKKKKPMKKTKKEQSPKVKQESSKDEESVEKQGSQTEQRLSRKKWRCKMKNKRRCMNKFSQNTTDVHDAKAKKKPVGQKDIPATQKVQKASKAPKKRKKSLVKNGISVKDDTDNCKDSVKSSLNSDDLQSETQTAGDCISSHEISHEVGGNKEEKTHKMMKKSQIQAKLRKTLKHHLNDDSNRDANEKESNNNKTVNSKGDTEQAPLDRSAALRLKMEKRLEAGRFRYINELLYTSTSGEAKRMFKQDPDAIRIYHKGYTAQVQHWPENPVDSIIRYISQRPASLVVADFGCGDCKIARSVKNKVHSFDLAPVCELATACDMSKVPLRDSSVDIGVFCLSLMGTNLGDFLKEASRVLVMGGVLKIAEVASRFDDERSFVGAMSQLGFKMSNKDAENSHFYSFEFIKTGKAPENAKKPGLQLKPCLYKKR</sequence>
<evidence type="ECO:0000256" key="13">
    <source>
        <dbReference type="ARBA" id="ARBA00057870"/>
    </source>
</evidence>
<dbReference type="GO" id="GO:0046015">
    <property type="term" value="P:regulation of transcription by glucose"/>
    <property type="evidence" value="ECO:0007669"/>
    <property type="project" value="TreeGrafter"/>
</dbReference>
<dbReference type="Proteomes" id="UP000324632">
    <property type="component" value="Chromosome 25"/>
</dbReference>
<dbReference type="EC" id="2.1.1.-" evidence="15"/>
<evidence type="ECO:0000256" key="11">
    <source>
        <dbReference type="ARBA" id="ARBA00023163"/>
    </source>
</evidence>
<dbReference type="GO" id="GO:0005677">
    <property type="term" value="C:chromatin silencing complex"/>
    <property type="evidence" value="ECO:0007669"/>
    <property type="project" value="TreeGrafter"/>
</dbReference>
<evidence type="ECO:0000256" key="2">
    <source>
        <dbReference type="ARBA" id="ARBA00006301"/>
    </source>
</evidence>
<dbReference type="Gene3D" id="1.10.10.2150">
    <property type="entry name" value="Ribosomal RNA-processing protein 8, N-terminal domain"/>
    <property type="match status" value="1"/>
</dbReference>
<feature type="compositionally biased region" description="Basic residues" evidence="16">
    <location>
        <begin position="75"/>
        <end position="88"/>
    </location>
</feature>
<evidence type="ECO:0000256" key="15">
    <source>
        <dbReference type="RuleBase" id="RU365074"/>
    </source>
</evidence>
<dbReference type="GO" id="GO:0006364">
    <property type="term" value="P:rRNA processing"/>
    <property type="evidence" value="ECO:0007669"/>
    <property type="project" value="UniProtKB-UniRule"/>
</dbReference>
<dbReference type="InterPro" id="IPR007823">
    <property type="entry name" value="RRP8"/>
</dbReference>
<dbReference type="FunFam" id="1.10.10.2150:FF:000001">
    <property type="entry name" value="Ribosomal RNA-processing protein 8"/>
    <property type="match status" value="1"/>
</dbReference>
<dbReference type="AlphaFoldDB" id="A0A5A9MXS0"/>
<dbReference type="GO" id="GO:0033553">
    <property type="term" value="C:rDNA heterochromatin"/>
    <property type="evidence" value="ECO:0007669"/>
    <property type="project" value="TreeGrafter"/>
</dbReference>
<dbReference type="PANTHER" id="PTHR12787:SF0">
    <property type="entry name" value="RIBOSOMAL RNA-PROCESSING PROTEIN 8"/>
    <property type="match status" value="1"/>
</dbReference>
<dbReference type="InterPro" id="IPR029063">
    <property type="entry name" value="SAM-dependent_MTases_sf"/>
</dbReference>
<keyword evidence="18" id="KW-1185">Reference proteome</keyword>
<comment type="caution">
    <text evidence="17">The sequence shown here is derived from an EMBL/GenBank/DDBJ whole genome shotgun (WGS) entry which is preliminary data.</text>
</comment>
<keyword evidence="6 15" id="KW-0489">Methyltransferase</keyword>
<dbReference type="EMBL" id="SOYY01000025">
    <property type="protein sequence ID" value="KAA0701836.1"/>
    <property type="molecule type" value="Genomic_DNA"/>
</dbReference>
<dbReference type="InterPro" id="IPR042036">
    <property type="entry name" value="RRP8_N"/>
</dbReference>
<feature type="compositionally biased region" description="Basic and acidic residues" evidence="16">
    <location>
        <begin position="283"/>
        <end position="298"/>
    </location>
</feature>
<dbReference type="GO" id="GO:0042149">
    <property type="term" value="P:cellular response to glucose starvation"/>
    <property type="evidence" value="ECO:0007669"/>
    <property type="project" value="TreeGrafter"/>
</dbReference>
<evidence type="ECO:0000256" key="16">
    <source>
        <dbReference type="SAM" id="MobiDB-lite"/>
    </source>
</evidence>
<protein>
    <recommendedName>
        <fullName evidence="3 15">Ribosomal RNA-processing protein 8</fullName>
        <ecNumber evidence="15">2.1.1.-</ecNumber>
    </recommendedName>
</protein>
<feature type="compositionally biased region" description="Basic residues" evidence="16">
    <location>
        <begin position="199"/>
        <end position="208"/>
    </location>
</feature>
<evidence type="ECO:0000313" key="17">
    <source>
        <dbReference type="EMBL" id="KAA0701836.1"/>
    </source>
</evidence>
<reference evidence="17 18" key="1">
    <citation type="journal article" date="2019" name="Mol. Ecol. Resour.">
        <title>Chromosome-level genome assembly of Triplophysa tibetana, a fish adapted to the harsh high-altitude environment of the Tibetan Plateau.</title>
        <authorList>
            <person name="Yang X."/>
            <person name="Liu H."/>
            <person name="Ma Z."/>
            <person name="Zou Y."/>
            <person name="Zou M."/>
            <person name="Mao Y."/>
            <person name="Li X."/>
            <person name="Wang H."/>
            <person name="Chen T."/>
            <person name="Wang W."/>
            <person name="Yang R."/>
        </authorList>
    </citation>
    <scope>NUCLEOTIDE SEQUENCE [LARGE SCALE GENOMIC DNA]</scope>
    <source>
        <strain evidence="17">TTIB1903HZAU</strain>
        <tissue evidence="17">Muscle</tissue>
    </source>
</reference>
<dbReference type="GO" id="GO:0000183">
    <property type="term" value="P:rDNA heterochromatin formation"/>
    <property type="evidence" value="ECO:0007669"/>
    <property type="project" value="TreeGrafter"/>
</dbReference>
<dbReference type="PANTHER" id="PTHR12787">
    <property type="entry name" value="RIBOSOMAL RNA-PROCESSING PROTEIN 8"/>
    <property type="match status" value="1"/>
</dbReference>
<feature type="region of interest" description="Disordered" evidence="16">
    <location>
        <begin position="27"/>
        <end position="316"/>
    </location>
</feature>
<dbReference type="GO" id="GO:0032259">
    <property type="term" value="P:methylation"/>
    <property type="evidence" value="ECO:0007669"/>
    <property type="project" value="UniProtKB-KW"/>
</dbReference>
<comment type="subcellular location">
    <subcellularLocation>
        <location evidence="1 15">Nucleus</location>
        <location evidence="1 15">Nucleolus</location>
    </subcellularLocation>
</comment>
<evidence type="ECO:0000256" key="1">
    <source>
        <dbReference type="ARBA" id="ARBA00004604"/>
    </source>
</evidence>
<organism evidence="17 18">
    <name type="scientific">Triplophysa tibetana</name>
    <dbReference type="NCBI Taxonomy" id="1572043"/>
    <lineage>
        <taxon>Eukaryota</taxon>
        <taxon>Metazoa</taxon>
        <taxon>Chordata</taxon>
        <taxon>Craniata</taxon>
        <taxon>Vertebrata</taxon>
        <taxon>Euteleostomi</taxon>
        <taxon>Actinopterygii</taxon>
        <taxon>Neopterygii</taxon>
        <taxon>Teleostei</taxon>
        <taxon>Ostariophysi</taxon>
        <taxon>Cypriniformes</taxon>
        <taxon>Nemacheilidae</taxon>
        <taxon>Triplophysa</taxon>
    </lineage>
</organism>
<keyword evidence="7 15" id="KW-0808">Transferase</keyword>
<comment type="subunit">
    <text evidence="14">Component of the eNoSC complex, composed of SIRT1, SUV39H1 and RRP8.</text>
</comment>
<evidence type="ECO:0000256" key="12">
    <source>
        <dbReference type="ARBA" id="ARBA00023242"/>
    </source>
</evidence>
<evidence type="ECO:0000256" key="7">
    <source>
        <dbReference type="ARBA" id="ARBA00022679"/>
    </source>
</evidence>
<dbReference type="Gene3D" id="3.40.50.150">
    <property type="entry name" value="Vaccinia Virus protein VP39"/>
    <property type="match status" value="1"/>
</dbReference>
<feature type="compositionally biased region" description="Basic residues" evidence="16">
    <location>
        <begin position="148"/>
        <end position="163"/>
    </location>
</feature>
<feature type="compositionally biased region" description="Basic residues" evidence="16">
    <location>
        <begin position="109"/>
        <end position="118"/>
    </location>
</feature>
<comment type="function">
    <text evidence="15">Probable methyltransferase required to silence rDNA.</text>
</comment>
<feature type="compositionally biased region" description="Basic and acidic residues" evidence="16">
    <location>
        <begin position="250"/>
        <end position="264"/>
    </location>
</feature>
<dbReference type="GO" id="GO:0005730">
    <property type="term" value="C:nucleolus"/>
    <property type="evidence" value="ECO:0007669"/>
    <property type="project" value="UniProtKB-SubCell"/>
</dbReference>
<dbReference type="SUPFAM" id="SSF53335">
    <property type="entry name" value="S-adenosyl-L-methionine-dependent methyltransferases"/>
    <property type="match status" value="1"/>
</dbReference>
<gene>
    <name evidence="17" type="ORF">E1301_Tti017676</name>
</gene>
<keyword evidence="10" id="KW-0805">Transcription regulation</keyword>
<evidence type="ECO:0000256" key="6">
    <source>
        <dbReference type="ARBA" id="ARBA00022603"/>
    </source>
</evidence>
<evidence type="ECO:0000313" key="18">
    <source>
        <dbReference type="Proteomes" id="UP000324632"/>
    </source>
</evidence>
<keyword evidence="9" id="KW-0156">Chromatin regulator</keyword>
<evidence type="ECO:0000256" key="4">
    <source>
        <dbReference type="ARBA" id="ARBA00022491"/>
    </source>
</evidence>
<feature type="compositionally biased region" description="Polar residues" evidence="16">
    <location>
        <begin position="227"/>
        <end position="242"/>
    </location>
</feature>
<evidence type="ECO:0000256" key="10">
    <source>
        <dbReference type="ARBA" id="ARBA00023015"/>
    </source>
</evidence>
<dbReference type="FunFam" id="3.40.50.150:FF:000068">
    <property type="entry name" value="Ribosomal RNA-processing protein 8"/>
    <property type="match status" value="1"/>
</dbReference>
<accession>A0A5A9MXS0</accession>
<evidence type="ECO:0000256" key="5">
    <source>
        <dbReference type="ARBA" id="ARBA00022552"/>
    </source>
</evidence>
<keyword evidence="11" id="KW-0804">Transcription</keyword>
<name>A0A5A9MXS0_9TELE</name>
<keyword evidence="5 15" id="KW-0698">rRNA processing</keyword>
<feature type="compositionally biased region" description="Low complexity" evidence="16">
    <location>
        <begin position="36"/>
        <end position="48"/>
    </location>
</feature>
<keyword evidence="4" id="KW-0678">Repressor</keyword>
<comment type="function">
    <text evidence="13">Essential component of the eNoSC (energy-dependent nucleolar silencing) complex, a complex that mediates silencing of rDNA in response to intracellular energy status and acts by recruiting histone-modifying enzymes. The eNoSC complex is able to sense the energy status of cell: upon glucose starvation, elevation of NAD(+)/NADP(+) ratio activates SIRT1, leading to histone H3 deacetylation followed by dimethylation of H3 at 'Lys-9' (H3K9me2) by SUV39H1 and the formation of silent chromatin in the rDNA locus. In the complex, RRP8 binds to H3K9me2 and probably acts as a methyltransferase. Its substrates are however unknown.</text>
</comment>
<evidence type="ECO:0000256" key="3">
    <source>
        <dbReference type="ARBA" id="ARBA00020203"/>
    </source>
</evidence>
<feature type="compositionally biased region" description="Basic and acidic residues" evidence="16">
    <location>
        <begin position="215"/>
        <end position="226"/>
    </location>
</feature>